<reference evidence="2" key="2">
    <citation type="journal article" date="2023" name="Proc. Natl. Acad. Sci. U.S.A.">
        <title>A global phylogenomic analysis of the shiitake genus Lentinula.</title>
        <authorList>
            <person name="Sierra-Patev S."/>
            <person name="Min B."/>
            <person name="Naranjo-Ortiz M."/>
            <person name="Looney B."/>
            <person name="Konkel Z."/>
            <person name="Slot J.C."/>
            <person name="Sakamoto Y."/>
            <person name="Steenwyk J.L."/>
            <person name="Rokas A."/>
            <person name="Carro J."/>
            <person name="Camarero S."/>
            <person name="Ferreira P."/>
            <person name="Molpeceres G."/>
            <person name="Ruiz-Duenas F.J."/>
            <person name="Serrano A."/>
            <person name="Henrissat B."/>
            <person name="Drula E."/>
            <person name="Hughes K.W."/>
            <person name="Mata J.L."/>
            <person name="Ishikawa N.K."/>
            <person name="Vargas-Isla R."/>
            <person name="Ushijima S."/>
            <person name="Smith C.A."/>
            <person name="Donoghue J."/>
            <person name="Ahrendt S."/>
            <person name="Andreopoulos W."/>
            <person name="He G."/>
            <person name="LaButti K."/>
            <person name="Lipzen A."/>
            <person name="Ng V."/>
            <person name="Riley R."/>
            <person name="Sandor L."/>
            <person name="Barry K."/>
            <person name="Martinez A.T."/>
            <person name="Xiao Y."/>
            <person name="Gibbons J.G."/>
            <person name="Terashima K."/>
            <person name="Grigoriev I.V."/>
            <person name="Hibbett D."/>
        </authorList>
    </citation>
    <scope>NUCLEOTIDE SEQUENCE</scope>
    <source>
        <strain evidence="2">ET3784</strain>
    </source>
</reference>
<feature type="compositionally biased region" description="Low complexity" evidence="1">
    <location>
        <begin position="107"/>
        <end position="122"/>
    </location>
</feature>
<feature type="compositionally biased region" description="Polar residues" evidence="1">
    <location>
        <begin position="84"/>
        <end position="93"/>
    </location>
</feature>
<accession>A0AA38JRJ4</accession>
<comment type="caution">
    <text evidence="2">The sequence shown here is derived from an EMBL/GenBank/DDBJ whole genome shotgun (WGS) entry which is preliminary data.</text>
</comment>
<evidence type="ECO:0000256" key="1">
    <source>
        <dbReference type="SAM" id="MobiDB-lite"/>
    </source>
</evidence>
<gene>
    <name evidence="2" type="ORF">DFJ43DRAFT_183809</name>
</gene>
<evidence type="ECO:0000313" key="3">
    <source>
        <dbReference type="Proteomes" id="UP001176059"/>
    </source>
</evidence>
<feature type="compositionally biased region" description="Low complexity" evidence="1">
    <location>
        <begin position="131"/>
        <end position="145"/>
    </location>
</feature>
<feature type="region of interest" description="Disordered" evidence="1">
    <location>
        <begin position="184"/>
        <end position="229"/>
    </location>
</feature>
<sequence>MFPDPLHQLRLSLEVPPQQTTGWRRSWTLTCGLNPLPKNIGVTYAFFPTMPSSTGKSRTLLDRLPSLKKRGKSAETDPLPPLPQITTRFTPSGRSTTLPIPIPISPSSPRTPTITRSNSPSTVIQPKIPNTPTTPRMPSTPSTPRYSQSAQTEARTAATISDRFDDDLPSQRWENRRISSMTTSALSLSSSMRGVDWNHGNGGNGSGSSEPSSPRTPVPDTPTMTLTESEKKHVRMWIRQCPTLRKVVFISGAEWGS</sequence>
<proteinExistence type="predicted"/>
<protein>
    <submittedName>
        <fullName evidence="2">Uncharacterized protein</fullName>
    </submittedName>
</protein>
<feature type="region of interest" description="Disordered" evidence="1">
    <location>
        <begin position="69"/>
        <end position="168"/>
    </location>
</feature>
<reference evidence="2" key="1">
    <citation type="submission" date="2022-08" db="EMBL/GenBank/DDBJ databases">
        <authorList>
            <consortium name="DOE Joint Genome Institute"/>
            <person name="Min B."/>
            <person name="Sierra-Patev S."/>
            <person name="Naranjo-Ortiz M."/>
            <person name="Looney B."/>
            <person name="Konkel Z."/>
            <person name="Slot J.C."/>
            <person name="Sakamoto Y."/>
            <person name="Steenwyk J.L."/>
            <person name="Rokas A."/>
            <person name="Carro J."/>
            <person name="Camarero S."/>
            <person name="Ferreira P."/>
            <person name="Molpeceres G."/>
            <person name="Ruiz-duenas F.J."/>
            <person name="Serrano A."/>
            <person name="Henrissat B."/>
            <person name="Drula E."/>
            <person name="Hughes K.W."/>
            <person name="Mata J.L."/>
            <person name="Ishikawa N.K."/>
            <person name="Vargas-Isla R."/>
            <person name="Ushijima S."/>
            <person name="Smith C.A."/>
            <person name="Ahrendt S."/>
            <person name="Andreopoulos W."/>
            <person name="He G."/>
            <person name="LaButti K."/>
            <person name="Lipzen A."/>
            <person name="Ng V."/>
            <person name="Riley R."/>
            <person name="Sandor L."/>
            <person name="Barry K."/>
            <person name="Martinez A.T."/>
            <person name="Xiao Y."/>
            <person name="Gibbons J.G."/>
            <person name="Terashima K."/>
            <person name="Hibbett D.S."/>
            <person name="Grigoriev I.V."/>
        </authorList>
    </citation>
    <scope>NUCLEOTIDE SEQUENCE</scope>
    <source>
        <strain evidence="2">ET3784</strain>
    </source>
</reference>
<evidence type="ECO:0000313" key="2">
    <source>
        <dbReference type="EMBL" id="KAJ3734091.1"/>
    </source>
</evidence>
<dbReference type="Proteomes" id="UP001176059">
    <property type="component" value="Unassembled WGS sequence"/>
</dbReference>
<dbReference type="EMBL" id="JANVFO010000015">
    <property type="protein sequence ID" value="KAJ3734091.1"/>
    <property type="molecule type" value="Genomic_DNA"/>
</dbReference>
<organism evidence="2 3">
    <name type="scientific">Lentinula guzmanii</name>
    <dbReference type="NCBI Taxonomy" id="2804957"/>
    <lineage>
        <taxon>Eukaryota</taxon>
        <taxon>Fungi</taxon>
        <taxon>Dikarya</taxon>
        <taxon>Basidiomycota</taxon>
        <taxon>Agaricomycotina</taxon>
        <taxon>Agaricomycetes</taxon>
        <taxon>Agaricomycetidae</taxon>
        <taxon>Agaricales</taxon>
        <taxon>Marasmiineae</taxon>
        <taxon>Omphalotaceae</taxon>
        <taxon>Lentinula</taxon>
    </lineage>
</organism>
<name>A0AA38JRJ4_9AGAR</name>
<keyword evidence="3" id="KW-1185">Reference proteome</keyword>
<dbReference type="AlphaFoldDB" id="A0AA38JRJ4"/>